<accession>A0A8T1IWJ7</accession>
<reference evidence="8" key="1">
    <citation type="submission" date="2018-05" db="EMBL/GenBank/DDBJ databases">
        <title>Effector identification in a new, highly contiguous assembly of the strawberry crown rot pathogen Phytophthora cactorum.</title>
        <authorList>
            <person name="Armitage A.D."/>
            <person name="Nellist C.F."/>
            <person name="Bates H."/>
            <person name="Vickerstaff R.J."/>
            <person name="Harrison R.J."/>
        </authorList>
    </citation>
    <scope>NUCLEOTIDE SEQUENCE</scope>
    <source>
        <strain evidence="8">P421</strain>
    </source>
</reference>
<dbReference type="SMART" id="SM00761">
    <property type="entry name" value="HDAC_interact"/>
    <property type="match status" value="1"/>
</dbReference>
<feature type="compositionally biased region" description="Low complexity" evidence="6">
    <location>
        <begin position="192"/>
        <end position="208"/>
    </location>
</feature>
<evidence type="ECO:0000313" key="9">
    <source>
        <dbReference type="Proteomes" id="UP000760860"/>
    </source>
</evidence>
<feature type="region of interest" description="Disordered" evidence="6">
    <location>
        <begin position="559"/>
        <end position="603"/>
    </location>
</feature>
<name>A0A8T1IWJ7_9STRA</name>
<feature type="region of interest" description="Disordered" evidence="6">
    <location>
        <begin position="495"/>
        <end position="546"/>
    </location>
</feature>
<feature type="compositionally biased region" description="Basic and acidic residues" evidence="6">
    <location>
        <begin position="565"/>
        <end position="591"/>
    </location>
</feature>
<feature type="region of interest" description="Disordered" evidence="6">
    <location>
        <begin position="1363"/>
        <end position="1583"/>
    </location>
</feature>
<evidence type="ECO:0000256" key="5">
    <source>
        <dbReference type="PROSITE-ProRule" id="PRU00810"/>
    </source>
</evidence>
<feature type="compositionally biased region" description="Low complexity" evidence="6">
    <location>
        <begin position="387"/>
        <end position="412"/>
    </location>
</feature>
<dbReference type="GO" id="GO:0000118">
    <property type="term" value="C:histone deacetylase complex"/>
    <property type="evidence" value="ECO:0007669"/>
    <property type="project" value="TreeGrafter"/>
</dbReference>
<proteinExistence type="predicted"/>
<dbReference type="Gene3D" id="1.20.1160.11">
    <property type="entry name" value="Paired amphipathic helix"/>
    <property type="match status" value="3"/>
</dbReference>
<dbReference type="Proteomes" id="UP000760860">
    <property type="component" value="Unassembled WGS sequence"/>
</dbReference>
<feature type="compositionally biased region" description="Polar residues" evidence="6">
    <location>
        <begin position="1377"/>
        <end position="1387"/>
    </location>
</feature>
<dbReference type="GO" id="GO:0000122">
    <property type="term" value="P:negative regulation of transcription by RNA polymerase II"/>
    <property type="evidence" value="ECO:0007669"/>
    <property type="project" value="TreeGrafter"/>
</dbReference>
<evidence type="ECO:0000256" key="4">
    <source>
        <dbReference type="ARBA" id="ARBA00023242"/>
    </source>
</evidence>
<dbReference type="FunFam" id="1.20.1160.11:FF:000003">
    <property type="entry name" value="Paired amphipathic helix SIN3-like protein"/>
    <property type="match status" value="1"/>
</dbReference>
<dbReference type="Pfam" id="PF16879">
    <property type="entry name" value="Sin3a_C"/>
    <property type="match status" value="1"/>
</dbReference>
<feature type="compositionally biased region" description="Low complexity" evidence="6">
    <location>
        <begin position="15"/>
        <end position="24"/>
    </location>
</feature>
<dbReference type="EMBL" id="RCMV01000038">
    <property type="protein sequence ID" value="KAG3227292.1"/>
    <property type="molecule type" value="Genomic_DNA"/>
</dbReference>
<protein>
    <recommendedName>
        <fullName evidence="7">Histone deacetylase interacting domain-containing protein</fullName>
    </recommendedName>
</protein>
<dbReference type="InterPro" id="IPR013194">
    <property type="entry name" value="HDAC_interact_dom"/>
</dbReference>
<feature type="region of interest" description="Disordered" evidence="6">
    <location>
        <begin position="347"/>
        <end position="415"/>
    </location>
</feature>
<evidence type="ECO:0000259" key="7">
    <source>
        <dbReference type="SMART" id="SM00761"/>
    </source>
</evidence>
<dbReference type="Pfam" id="PF08295">
    <property type="entry name" value="Sin3_corepress"/>
    <property type="match status" value="1"/>
</dbReference>
<evidence type="ECO:0000256" key="1">
    <source>
        <dbReference type="ARBA" id="ARBA00004123"/>
    </source>
</evidence>
<evidence type="ECO:0000256" key="3">
    <source>
        <dbReference type="ARBA" id="ARBA00022737"/>
    </source>
</evidence>
<feature type="compositionally biased region" description="Acidic residues" evidence="6">
    <location>
        <begin position="1404"/>
        <end position="1415"/>
    </location>
</feature>
<evidence type="ECO:0000256" key="6">
    <source>
        <dbReference type="SAM" id="MobiDB-lite"/>
    </source>
</evidence>
<dbReference type="InterPro" id="IPR003822">
    <property type="entry name" value="PAH"/>
</dbReference>
<dbReference type="PANTHER" id="PTHR12346:SF0">
    <property type="entry name" value="SIN3A, ISOFORM G"/>
    <property type="match status" value="1"/>
</dbReference>
<dbReference type="GO" id="GO:0003714">
    <property type="term" value="F:transcription corepressor activity"/>
    <property type="evidence" value="ECO:0007669"/>
    <property type="project" value="InterPro"/>
</dbReference>
<feature type="compositionally biased region" description="Basic and acidic residues" evidence="6">
    <location>
        <begin position="913"/>
        <end position="929"/>
    </location>
</feature>
<evidence type="ECO:0000256" key="2">
    <source>
        <dbReference type="ARBA" id="ARBA00022491"/>
    </source>
</evidence>
<feature type="region of interest" description="Disordered" evidence="6">
    <location>
        <begin position="1"/>
        <end position="208"/>
    </location>
</feature>
<dbReference type="InterPro" id="IPR036600">
    <property type="entry name" value="PAH_sf"/>
</dbReference>
<feature type="compositionally biased region" description="Low complexity" evidence="6">
    <location>
        <begin position="1497"/>
        <end position="1507"/>
    </location>
</feature>
<dbReference type="PANTHER" id="PTHR12346">
    <property type="entry name" value="SIN3B-RELATED"/>
    <property type="match status" value="1"/>
</dbReference>
<comment type="subcellular location">
    <subcellularLocation>
        <location evidence="1 5">Nucleus</location>
    </subcellularLocation>
</comment>
<feature type="compositionally biased region" description="Polar residues" evidence="6">
    <location>
        <begin position="152"/>
        <end position="170"/>
    </location>
</feature>
<keyword evidence="3" id="KW-0677">Repeat</keyword>
<dbReference type="Pfam" id="PF02671">
    <property type="entry name" value="PAH"/>
    <property type="match status" value="3"/>
</dbReference>
<feature type="compositionally biased region" description="Acidic residues" evidence="6">
    <location>
        <begin position="1363"/>
        <end position="1376"/>
    </location>
</feature>
<dbReference type="SUPFAM" id="SSF47762">
    <property type="entry name" value="PAH2 domain"/>
    <property type="match status" value="3"/>
</dbReference>
<dbReference type="PROSITE" id="PS51477">
    <property type="entry name" value="PAH"/>
    <property type="match status" value="3"/>
</dbReference>
<feature type="compositionally biased region" description="Low complexity" evidence="6">
    <location>
        <begin position="931"/>
        <end position="949"/>
    </location>
</feature>
<comment type="caution">
    <text evidence="8">The sequence shown here is derived from an EMBL/GenBank/DDBJ whole genome shotgun (WGS) entry which is preliminary data.</text>
</comment>
<organism evidence="8 9">
    <name type="scientific">Phytophthora cactorum</name>
    <dbReference type="NCBI Taxonomy" id="29920"/>
    <lineage>
        <taxon>Eukaryota</taxon>
        <taxon>Sar</taxon>
        <taxon>Stramenopiles</taxon>
        <taxon>Oomycota</taxon>
        <taxon>Peronosporomycetes</taxon>
        <taxon>Peronosporales</taxon>
        <taxon>Peronosporaceae</taxon>
        <taxon>Phytophthora</taxon>
    </lineage>
</organism>
<dbReference type="InterPro" id="IPR031693">
    <property type="entry name" value="Sin3_C"/>
</dbReference>
<feature type="compositionally biased region" description="Basic and acidic residues" evidence="6">
    <location>
        <begin position="1539"/>
        <end position="1569"/>
    </location>
</feature>
<feature type="compositionally biased region" description="Basic and acidic residues" evidence="6">
    <location>
        <begin position="495"/>
        <end position="510"/>
    </location>
</feature>
<feature type="region of interest" description="Disordered" evidence="6">
    <location>
        <begin position="913"/>
        <end position="982"/>
    </location>
</feature>
<keyword evidence="2" id="KW-0678">Repressor</keyword>
<feature type="compositionally biased region" description="Pro residues" evidence="6">
    <location>
        <begin position="356"/>
        <end position="369"/>
    </location>
</feature>
<feature type="compositionally biased region" description="Low complexity" evidence="6">
    <location>
        <begin position="108"/>
        <end position="123"/>
    </location>
</feature>
<dbReference type="InterPro" id="IPR039774">
    <property type="entry name" value="Sin3-like"/>
</dbReference>
<sequence>MNPSYPGSSGDRHGPPSLSSASNAGLGGKGGPSSGQQQQAHSYHPQPSLAQLSHLHPLHGGSQQQPQHSIMHPNGPVLPPPPLPGSLGGGGPNTSRSPHPLSGSILHPPRGNLGSSNGSGPPSVLGKPTGSQVPPPSSAGGMMGHSVRMQAPSMSQSMGNVQQSMASSSGGLKPPTQGYNVRPQSPPRRPQEMQQQQQQQPQQQQQVPIQQHYGLDGRMIPNDQVEGDYYQQQQMSGPPPRHRELRVEDALLYLDQVKQQFGDQPDIYNQFLDVMKDFKAQAIDTPGVILRVSTLFRGYPNLILGFNTFLPPGYRIRPDTSIEVIPSQMAGRGGVQQSMYSNVAAQQSSNANMGHRPPPVTIPPPPYSPPELHKPTPSSRQQLAPAGQMKTGGKPKKQQQQAPAPSGGNAAARSSTNPVEFDHAIHYVTTIKQRFADEPETYKEFLAILHTYQKEQRSIRQVLDQVSHLFRDHPDLLREFTFFLPDAVQEQAKERLNRAAEKAQQRKDQMALKARKYGSSQGYQADRRDDRGADSPSSAAMKGGRMMADDEDAYMKYGKKGGGRGYKDDDHRLSGKALERREKERERERNRAQFNHKRNKRRPYDGKERRAYLAISDVLLDKEEWNIFEKIKKILPSRDNWREFLKCLELYSQEVLDRNEMLSLIRNLFGRHTDLVEEFDHLLCSHGVQKTPKEIWPFIPLAETDLSQCRRATPSYRGLPASYPIPPCSHRSALEKEVCNDSWVSVPTGSEDFSFKSMRKNQYEEALFKCEDERFEIDMVIEANASTISILEPLAQEIEVLKKSSGDDDKLWNYVVDKGTFRVTHLNAITRIYGEAGSQILELLRKYPAGAIPIILKRLKQKDEEWRRAREDLNRQWKEVNEKNYHKSLDHSSFYFKQKDKKQTGMKMMMQEAKKKLEADEKRAEEAKTDSNASPSTVSATSAVVGAKAPPQASDIADALKKEQSADSAKPPVTTDSKMAATSSLPTKWKPHFAYKFASVQIHKEAFGLLSYAAEKNLGGADKEKISKVWQSFFFPFFHLEEEWLVRKPQLTTVTPEKAKTLRVATEVSTEFGEGTVQQFNREKGYFTINLAAIGCQAYLQPSALTVQEAADFPPGLPALDSKQDAAKVLEDYKSLFYGNQHAYAFLRLYQILHNRLERAYDLCEKAKRNRNRRTINPAARALAHAHHSLSASPKEKTGDYQSFVSKLYSLIDGSVDNSKYEDSCRSLMGSTSYFLFTMDKLVTQVLKQMQHLANDDTCQELTKAFAEVQGEPKPSVDPAGAEAKITAYLNKTKAIFEGEGAFRIEFKPGVLRKTPLEARGGSTPSGASEPFKIWAPSPRVKAPEASKWLIEPELAIEYLGSMDEDGEDDDDDDESPSATPVDTPSATPMYGSPVHDTPGRDSQDDDELMEETKEDDNIKKEESTPASSGSIEQSDDSGSSDDAHSVNATKALESATLLKKRARDSSEESSSVVEASPSTSTVATGGLIAAKKVKTTADGTTSADAAKPTTMDDPMTGGDNALSAPAQPKAQEITQVVKAEKPQALDRKPEQTVAEPKERLTSSLDKRRTASTRGRSNKTRVDQVKDAAKLPADCPVLLERHRSRDTEEVKLSAFGHRGEQEEVIGLWSRV</sequence>
<dbReference type="FunFam" id="1.20.1160.11:FF:000001">
    <property type="entry name" value="Paired amphipathic helix protein Sin3"/>
    <property type="match status" value="1"/>
</dbReference>
<gene>
    <name evidence="8" type="ORF">PC129_g2190</name>
</gene>
<dbReference type="GO" id="GO:0000785">
    <property type="term" value="C:chromatin"/>
    <property type="evidence" value="ECO:0007669"/>
    <property type="project" value="TreeGrafter"/>
</dbReference>
<feature type="domain" description="Histone deacetylase interacting" evidence="7">
    <location>
        <begin position="708"/>
        <end position="808"/>
    </location>
</feature>
<keyword evidence="4 5" id="KW-0539">Nucleus</keyword>
<dbReference type="VEuPathDB" id="FungiDB:PC110_g11111"/>
<evidence type="ECO:0000313" key="8">
    <source>
        <dbReference type="EMBL" id="KAG3227292.1"/>
    </source>
</evidence>
<feature type="compositionally biased region" description="Low complexity" evidence="6">
    <location>
        <begin position="1469"/>
        <end position="1485"/>
    </location>
</feature>